<keyword evidence="1" id="KW-1015">Disulfide bond</keyword>
<dbReference type="PANTHER" id="PTHR10157">
    <property type="entry name" value="DOPAMINE BETA HYDROXYLASE RELATED"/>
    <property type="match status" value="1"/>
</dbReference>
<feature type="domain" description="Copper type II ascorbate-dependent monooxygenase C-terminal" evidence="2">
    <location>
        <begin position="39"/>
        <end position="187"/>
    </location>
</feature>
<dbReference type="Pfam" id="PF03712">
    <property type="entry name" value="Cu2_monoox_C"/>
    <property type="match status" value="1"/>
</dbReference>
<reference evidence="3 4" key="1">
    <citation type="submission" date="2024-08" db="EMBL/GenBank/DDBJ databases">
        <authorList>
            <person name="Cucini C."/>
            <person name="Frati F."/>
        </authorList>
    </citation>
    <scope>NUCLEOTIDE SEQUENCE [LARGE SCALE GENOMIC DNA]</scope>
</reference>
<accession>A0ABP1PJE9</accession>
<sequence>MLESHYDNPEVRSDLEIENGIDFEYTSQLRQDDGSLMYTGYGIPGLFAIPPESSSFNIVGHCSSYCTKEMLPSTGVQIHSLTLHAHTQARRMRLRHFRGNQELKWIINDDNYDYNYQVVRTLPEPVTILPGDQLTTECSFDNTGRNNSASSSGYSTKDEMCTTFYVINKKIQYLLCSSEYPVDTFMSRFGIQSLTWDVEKYERIVNSAKNSSIVGLTMGEVVGNWSSWSTEERVTWERELMYGKHNANCPNVRFFGAVGYPYIALLQTLNITAPFNDPDSFIGTPFPSGSVTYPVGATTYTPPNTCRNGEFATNGNANPSSIGVGVTGIPNAPIVTAGRLGFGSVVPSTIQNPPAVSVMRNTLSPPPPPLFR</sequence>
<evidence type="ECO:0000259" key="2">
    <source>
        <dbReference type="Pfam" id="PF03712"/>
    </source>
</evidence>
<evidence type="ECO:0000313" key="4">
    <source>
        <dbReference type="Proteomes" id="UP001642540"/>
    </source>
</evidence>
<dbReference type="SUPFAM" id="SSF49742">
    <property type="entry name" value="PHM/PNGase F"/>
    <property type="match status" value="1"/>
</dbReference>
<dbReference type="Proteomes" id="UP001642540">
    <property type="component" value="Unassembled WGS sequence"/>
</dbReference>
<evidence type="ECO:0000313" key="3">
    <source>
        <dbReference type="EMBL" id="CAL8069307.1"/>
    </source>
</evidence>
<dbReference type="InterPro" id="IPR008977">
    <property type="entry name" value="PHM/PNGase_F_dom_sf"/>
</dbReference>
<dbReference type="PANTHER" id="PTHR10157:SF23">
    <property type="entry name" value="MOXD1 HOMOLOG 1"/>
    <property type="match status" value="1"/>
</dbReference>
<dbReference type="InterPro" id="IPR000945">
    <property type="entry name" value="DBH-like"/>
</dbReference>
<dbReference type="EMBL" id="CAXLJM020000004">
    <property type="protein sequence ID" value="CAL8069307.1"/>
    <property type="molecule type" value="Genomic_DNA"/>
</dbReference>
<keyword evidence="4" id="KW-1185">Reference proteome</keyword>
<comment type="caution">
    <text evidence="3">The sequence shown here is derived from an EMBL/GenBank/DDBJ whole genome shotgun (WGS) entry which is preliminary data.</text>
</comment>
<evidence type="ECO:0000256" key="1">
    <source>
        <dbReference type="ARBA" id="ARBA00023157"/>
    </source>
</evidence>
<protein>
    <recommendedName>
        <fullName evidence="2">Copper type II ascorbate-dependent monooxygenase C-terminal domain-containing protein</fullName>
    </recommendedName>
</protein>
<proteinExistence type="predicted"/>
<gene>
    <name evidence="3" type="ORF">ODALV1_LOCUS703</name>
</gene>
<dbReference type="Gene3D" id="2.60.120.230">
    <property type="match status" value="1"/>
</dbReference>
<dbReference type="InterPro" id="IPR024548">
    <property type="entry name" value="Cu2_monoox_C"/>
</dbReference>
<dbReference type="InterPro" id="IPR014784">
    <property type="entry name" value="Cu2_ascorb_mOase-like_C"/>
</dbReference>
<name>A0ABP1PJE9_9HEXA</name>
<organism evidence="3 4">
    <name type="scientific">Orchesella dallaii</name>
    <dbReference type="NCBI Taxonomy" id="48710"/>
    <lineage>
        <taxon>Eukaryota</taxon>
        <taxon>Metazoa</taxon>
        <taxon>Ecdysozoa</taxon>
        <taxon>Arthropoda</taxon>
        <taxon>Hexapoda</taxon>
        <taxon>Collembola</taxon>
        <taxon>Entomobryomorpha</taxon>
        <taxon>Entomobryoidea</taxon>
        <taxon>Orchesellidae</taxon>
        <taxon>Orchesellinae</taxon>
        <taxon>Orchesella</taxon>
    </lineage>
</organism>